<dbReference type="RefSeq" id="WP_072716089.1">
    <property type="nucleotide sequence ID" value="NZ_FRAU01000008.1"/>
</dbReference>
<reference evidence="7" key="1">
    <citation type="submission" date="2016-11" db="EMBL/GenBank/DDBJ databases">
        <authorList>
            <person name="Varghese N."/>
            <person name="Submissions S."/>
        </authorList>
    </citation>
    <scope>NUCLEOTIDE SEQUENCE [LARGE SCALE GENOMIC DNA]</scope>
    <source>
        <strain evidence="7">DSM 22212</strain>
    </source>
</reference>
<keyword evidence="7" id="KW-1185">Reference proteome</keyword>
<dbReference type="EMBL" id="FRAU01000008">
    <property type="protein sequence ID" value="SHK91316.1"/>
    <property type="molecule type" value="Genomic_DNA"/>
</dbReference>
<sequence>MIEVRELTKRYGSEVAVDRISFTVRSGEVLGFLGPNGAGKTTTMKVITCYLPPTEGTVLVDGLDVRQDSLAIRQKIGYLPENTPLYPDMVTYDYLEFMAAMRGLDGAMRRRRLAEVIEVCGLGDVLTKRIDALSKGYRQRVGLAQAMVHDPPILILDEPTSGLDPNQIVEIRSLIKTLGREKTVILSTHILPEVQASCDRVLIIHRGRIVADGTPEELQSAHGGQRILFGVQAPEAEVRAALERVDGVQIEEARMDSDGTVLLRLRTDGRQDLRPELFRLAVERGWTLTELHRERVDLEEVFRQLTMN</sequence>
<dbReference type="InterPro" id="IPR003593">
    <property type="entry name" value="AAA+_ATPase"/>
</dbReference>
<evidence type="ECO:0000256" key="1">
    <source>
        <dbReference type="ARBA" id="ARBA00005417"/>
    </source>
</evidence>
<feature type="domain" description="ABC transporter" evidence="5">
    <location>
        <begin position="2"/>
        <end position="231"/>
    </location>
</feature>
<dbReference type="PANTHER" id="PTHR43335:SF4">
    <property type="entry name" value="ABC TRANSPORTER, ATP-BINDING PROTEIN"/>
    <property type="match status" value="1"/>
</dbReference>
<evidence type="ECO:0000313" key="7">
    <source>
        <dbReference type="Proteomes" id="UP000185812"/>
    </source>
</evidence>
<dbReference type="SMART" id="SM00382">
    <property type="entry name" value="AAA"/>
    <property type="match status" value="1"/>
</dbReference>
<evidence type="ECO:0000256" key="3">
    <source>
        <dbReference type="ARBA" id="ARBA00022741"/>
    </source>
</evidence>
<protein>
    <submittedName>
        <fullName evidence="6">Protein involved in gliding motility GldA</fullName>
    </submittedName>
</protein>
<dbReference type="InterPro" id="IPR027417">
    <property type="entry name" value="P-loop_NTPase"/>
</dbReference>
<evidence type="ECO:0000256" key="2">
    <source>
        <dbReference type="ARBA" id="ARBA00022448"/>
    </source>
</evidence>
<proteinExistence type="inferred from homology"/>
<dbReference type="Proteomes" id="UP000185812">
    <property type="component" value="Unassembled WGS sequence"/>
</dbReference>
<organism evidence="6 7">
    <name type="scientific">Rhodothermus profundi</name>
    <dbReference type="NCBI Taxonomy" id="633813"/>
    <lineage>
        <taxon>Bacteria</taxon>
        <taxon>Pseudomonadati</taxon>
        <taxon>Rhodothermota</taxon>
        <taxon>Rhodothermia</taxon>
        <taxon>Rhodothermales</taxon>
        <taxon>Rhodothermaceae</taxon>
        <taxon>Rhodothermus</taxon>
    </lineage>
</organism>
<evidence type="ECO:0000313" key="6">
    <source>
        <dbReference type="EMBL" id="SHK91316.1"/>
    </source>
</evidence>
<dbReference type="SUPFAM" id="SSF52540">
    <property type="entry name" value="P-loop containing nucleoside triphosphate hydrolases"/>
    <property type="match status" value="1"/>
</dbReference>
<keyword evidence="2" id="KW-0813">Transport</keyword>
<dbReference type="GO" id="GO:0005524">
    <property type="term" value="F:ATP binding"/>
    <property type="evidence" value="ECO:0007669"/>
    <property type="project" value="UniProtKB-KW"/>
</dbReference>
<dbReference type="AlphaFoldDB" id="A0A1M6WCK9"/>
<dbReference type="Gene3D" id="3.40.50.300">
    <property type="entry name" value="P-loop containing nucleotide triphosphate hydrolases"/>
    <property type="match status" value="1"/>
</dbReference>
<dbReference type="STRING" id="633813.SAMN04488087_2273"/>
<gene>
    <name evidence="6" type="ORF">SAMN04488087_2273</name>
</gene>
<evidence type="ECO:0000256" key="4">
    <source>
        <dbReference type="ARBA" id="ARBA00022840"/>
    </source>
</evidence>
<comment type="similarity">
    <text evidence="1">Belongs to the ABC transporter superfamily.</text>
</comment>
<accession>A0A1M6WCK9</accession>
<keyword evidence="3" id="KW-0547">Nucleotide-binding</keyword>
<dbReference type="InterPro" id="IPR003439">
    <property type="entry name" value="ABC_transporter-like_ATP-bd"/>
</dbReference>
<name>A0A1M6WCK9_9BACT</name>
<dbReference type="GO" id="GO:0016887">
    <property type="term" value="F:ATP hydrolysis activity"/>
    <property type="evidence" value="ECO:0007669"/>
    <property type="project" value="InterPro"/>
</dbReference>
<evidence type="ECO:0000259" key="5">
    <source>
        <dbReference type="PROSITE" id="PS50893"/>
    </source>
</evidence>
<dbReference type="PROSITE" id="PS50893">
    <property type="entry name" value="ABC_TRANSPORTER_2"/>
    <property type="match status" value="1"/>
</dbReference>
<dbReference type="CDD" id="cd03230">
    <property type="entry name" value="ABC_DR_subfamily_A"/>
    <property type="match status" value="1"/>
</dbReference>
<dbReference type="PANTHER" id="PTHR43335">
    <property type="entry name" value="ABC TRANSPORTER, ATP-BINDING PROTEIN"/>
    <property type="match status" value="1"/>
</dbReference>
<keyword evidence="4" id="KW-0067">ATP-binding</keyword>
<dbReference type="OrthoDB" id="977540at2"/>
<dbReference type="Pfam" id="PF00005">
    <property type="entry name" value="ABC_tran"/>
    <property type="match status" value="1"/>
</dbReference>